<protein>
    <recommendedName>
        <fullName evidence="4">GLPGLI family protein</fullName>
    </recommendedName>
</protein>
<sequence length="229" mass="26508">MRILFLFILLPIFCLKTNAVELQNTDELEKLFKRYADSTLIFRGTILLADAPENLFIMSKKGDTVNLFTYHYYQGDIPRYPELPDSLAAYITKEKYTQDGIRIDPFFEVSEITQEQSKKLWNALMKQEPWQLEDDAVYGSGCPVTPKVSTDTKGNTVEEYKGRNIGSHSYFVTLITKEDTKQLSYYAPEDLEKVCPPKDGRKRVIKIKELILKYFSKNSVFWKISGDPN</sequence>
<reference evidence="3" key="1">
    <citation type="submission" date="2016-10" db="EMBL/GenBank/DDBJ databases">
        <authorList>
            <person name="Varghese N."/>
            <person name="Submissions S."/>
        </authorList>
    </citation>
    <scope>NUCLEOTIDE SEQUENCE [LARGE SCALE GENOMIC DNA]</scope>
    <source>
        <strain evidence="3">DSM 18733</strain>
    </source>
</reference>
<evidence type="ECO:0000313" key="2">
    <source>
        <dbReference type="EMBL" id="SEM23470.1"/>
    </source>
</evidence>
<name>A0A1H7WPP4_OLID1</name>
<evidence type="ECO:0000313" key="3">
    <source>
        <dbReference type="Proteomes" id="UP000199421"/>
    </source>
</evidence>
<keyword evidence="1" id="KW-0732">Signal</keyword>
<keyword evidence="3" id="KW-1185">Reference proteome</keyword>
<feature type="chain" id="PRO_5011771896" description="GLPGLI family protein" evidence="1">
    <location>
        <begin position="20"/>
        <end position="229"/>
    </location>
</feature>
<dbReference type="STRING" id="407022.SAMN05661044_04603"/>
<dbReference type="OrthoDB" id="881598at2"/>
<feature type="signal peptide" evidence="1">
    <location>
        <begin position="1"/>
        <end position="19"/>
    </location>
</feature>
<dbReference type="EMBL" id="FOAF01000009">
    <property type="protein sequence ID" value="SEM23470.1"/>
    <property type="molecule type" value="Genomic_DNA"/>
</dbReference>
<proteinExistence type="predicted"/>
<dbReference type="Proteomes" id="UP000199421">
    <property type="component" value="Unassembled WGS sequence"/>
</dbReference>
<dbReference type="RefSeq" id="WP_093329489.1">
    <property type="nucleotide sequence ID" value="NZ_FOAF01000009.1"/>
</dbReference>
<evidence type="ECO:0008006" key="4">
    <source>
        <dbReference type="Google" id="ProtNLM"/>
    </source>
</evidence>
<dbReference type="AlphaFoldDB" id="A0A1H7WPP4"/>
<organism evidence="2 3">
    <name type="scientific">Olivibacter domesticus</name>
    <name type="common">Pseudosphingobacterium domesticum</name>
    <dbReference type="NCBI Taxonomy" id="407022"/>
    <lineage>
        <taxon>Bacteria</taxon>
        <taxon>Pseudomonadati</taxon>
        <taxon>Bacteroidota</taxon>
        <taxon>Sphingobacteriia</taxon>
        <taxon>Sphingobacteriales</taxon>
        <taxon>Sphingobacteriaceae</taxon>
        <taxon>Olivibacter</taxon>
    </lineage>
</organism>
<evidence type="ECO:0000256" key="1">
    <source>
        <dbReference type="SAM" id="SignalP"/>
    </source>
</evidence>
<gene>
    <name evidence="2" type="ORF">SAMN05661044_04603</name>
</gene>
<accession>A0A1H7WPP4</accession>